<keyword evidence="2" id="KW-0689">Ribosomal protein</keyword>
<dbReference type="EMBL" id="AWUE01011138">
    <property type="protein sequence ID" value="OMP10912.1"/>
    <property type="molecule type" value="Genomic_DNA"/>
</dbReference>
<keyword evidence="3" id="KW-1185">Reference proteome</keyword>
<evidence type="ECO:0000313" key="3">
    <source>
        <dbReference type="Proteomes" id="UP000187203"/>
    </source>
</evidence>
<dbReference type="OrthoDB" id="1019099at2759"/>
<dbReference type="GO" id="GO:0005840">
    <property type="term" value="C:ribosome"/>
    <property type="evidence" value="ECO:0007669"/>
    <property type="project" value="UniProtKB-KW"/>
</dbReference>
<keyword evidence="2" id="KW-0687">Ribonucleoprotein</keyword>
<sequence length="201" mass="22167">MPGPLPYLKKKEGGYEAWETMQEVFDTTGKRSPEYSTRSPFLAAMGSTCKQGKPNGTKKRGGTALGRRRSKKRRLAQLKEGALEAHLIIRERGKGGEIGDRERSYKPARPRGIKRSFPVLTWISGDGIRRIEATSSRGRSLAIAHRLAVSLTTAKRLPSAKKRKGNSPLEPHAGELARAVLRGASRSRPIPIPIAYIWSSI</sequence>
<gene>
    <name evidence="2" type="ORF">COLO4_04172</name>
</gene>
<accession>A0A1R3KV13</accession>
<dbReference type="Proteomes" id="UP000187203">
    <property type="component" value="Unassembled WGS sequence"/>
</dbReference>
<reference evidence="3" key="1">
    <citation type="submission" date="2013-09" db="EMBL/GenBank/DDBJ databases">
        <title>Corchorus olitorius genome sequencing.</title>
        <authorList>
            <person name="Alam M."/>
            <person name="Haque M.S."/>
            <person name="Islam M.S."/>
            <person name="Emdad E.M."/>
            <person name="Islam M.M."/>
            <person name="Ahmed B."/>
            <person name="Halim A."/>
            <person name="Hossen Q.M.M."/>
            <person name="Hossain M.Z."/>
            <person name="Ahmed R."/>
            <person name="Khan M.M."/>
            <person name="Islam R."/>
            <person name="Rashid M.M."/>
            <person name="Khan S.A."/>
            <person name="Rahman M.S."/>
            <person name="Alam M."/>
            <person name="Yahiya A.S."/>
            <person name="Khan M.S."/>
            <person name="Azam M.S."/>
            <person name="Haque T."/>
            <person name="Lashkar M.Z.H."/>
            <person name="Akhand A.I."/>
            <person name="Morshed G."/>
            <person name="Roy S."/>
            <person name="Uddin K.S."/>
            <person name="Rabeya T."/>
            <person name="Hossain A.S."/>
            <person name="Chowdhury A."/>
            <person name="Snigdha A.R."/>
            <person name="Mortoza M.S."/>
            <person name="Matin S.A."/>
            <person name="Hoque S.M.E."/>
            <person name="Islam M.K."/>
            <person name="Roy D.K."/>
            <person name="Haider R."/>
            <person name="Moosa M.M."/>
            <person name="Elias S.M."/>
            <person name="Hasan A.M."/>
            <person name="Jahan S."/>
            <person name="Shafiuddin M."/>
            <person name="Mahmood N."/>
            <person name="Shommy N.S."/>
        </authorList>
    </citation>
    <scope>NUCLEOTIDE SEQUENCE [LARGE SCALE GENOMIC DNA]</scope>
    <source>
        <strain evidence="3">cv. O-4</strain>
    </source>
</reference>
<proteinExistence type="predicted"/>
<organism evidence="2 3">
    <name type="scientific">Corchorus olitorius</name>
    <dbReference type="NCBI Taxonomy" id="93759"/>
    <lineage>
        <taxon>Eukaryota</taxon>
        <taxon>Viridiplantae</taxon>
        <taxon>Streptophyta</taxon>
        <taxon>Embryophyta</taxon>
        <taxon>Tracheophyta</taxon>
        <taxon>Spermatophyta</taxon>
        <taxon>Magnoliopsida</taxon>
        <taxon>eudicotyledons</taxon>
        <taxon>Gunneridae</taxon>
        <taxon>Pentapetalae</taxon>
        <taxon>rosids</taxon>
        <taxon>malvids</taxon>
        <taxon>Malvales</taxon>
        <taxon>Malvaceae</taxon>
        <taxon>Grewioideae</taxon>
        <taxon>Apeibeae</taxon>
        <taxon>Corchorus</taxon>
    </lineage>
</organism>
<dbReference type="AlphaFoldDB" id="A0A1R3KV13"/>
<comment type="caution">
    <text evidence="2">The sequence shown here is derived from an EMBL/GenBank/DDBJ whole genome shotgun (WGS) entry which is preliminary data.</text>
</comment>
<evidence type="ECO:0000313" key="2">
    <source>
        <dbReference type="EMBL" id="OMP10912.1"/>
    </source>
</evidence>
<name>A0A1R3KV13_9ROSI</name>
<feature type="compositionally biased region" description="Basic residues" evidence="1">
    <location>
        <begin position="56"/>
        <end position="72"/>
    </location>
</feature>
<protein>
    <submittedName>
        <fullName evidence="2">Ribosomal protein S10</fullName>
    </submittedName>
</protein>
<feature type="region of interest" description="Disordered" evidence="1">
    <location>
        <begin position="45"/>
        <end position="72"/>
    </location>
</feature>
<evidence type="ECO:0000256" key="1">
    <source>
        <dbReference type="SAM" id="MobiDB-lite"/>
    </source>
</evidence>